<protein>
    <submittedName>
        <fullName evidence="1">Uncharacterized protein</fullName>
    </submittedName>
</protein>
<proteinExistence type="predicted"/>
<dbReference type="Proteomes" id="UP001346149">
    <property type="component" value="Unassembled WGS sequence"/>
</dbReference>
<gene>
    <name evidence="1" type="ORF">SAY86_003579</name>
</gene>
<evidence type="ECO:0000313" key="1">
    <source>
        <dbReference type="EMBL" id="KAK4803762.1"/>
    </source>
</evidence>
<dbReference type="PANTHER" id="PTHR36048">
    <property type="entry name" value="RIBOSOME MATURATION FACTOR"/>
    <property type="match status" value="1"/>
</dbReference>
<dbReference type="EMBL" id="JAXQNO010000001">
    <property type="protein sequence ID" value="KAK4803762.1"/>
    <property type="molecule type" value="Genomic_DNA"/>
</dbReference>
<sequence length="78" mass="8990">MEAKPMTKEALALTEKKMDMALDDIIKMSKTKTAKGKRDRVTNKSQRSFNNFAEDKSMKLPSFMNSRSFLRQAFPDNL</sequence>
<reference evidence="1 2" key="1">
    <citation type="journal article" date="2023" name="Hortic Res">
        <title>Pangenome of water caltrop reveals structural variations and asymmetric subgenome divergence after allopolyploidization.</title>
        <authorList>
            <person name="Zhang X."/>
            <person name="Chen Y."/>
            <person name="Wang L."/>
            <person name="Yuan Y."/>
            <person name="Fang M."/>
            <person name="Shi L."/>
            <person name="Lu R."/>
            <person name="Comes H.P."/>
            <person name="Ma Y."/>
            <person name="Chen Y."/>
            <person name="Huang G."/>
            <person name="Zhou Y."/>
            <person name="Zheng Z."/>
            <person name="Qiu Y."/>
        </authorList>
    </citation>
    <scope>NUCLEOTIDE SEQUENCE [LARGE SCALE GENOMIC DNA]</scope>
    <source>
        <strain evidence="1">F231</strain>
    </source>
</reference>
<comment type="caution">
    <text evidence="1">The sequence shown here is derived from an EMBL/GenBank/DDBJ whole genome shotgun (WGS) entry which is preliminary data.</text>
</comment>
<dbReference type="PANTHER" id="PTHR36048:SF1">
    <property type="entry name" value="RIBOSOME MATURATION FACTOR"/>
    <property type="match status" value="1"/>
</dbReference>
<keyword evidence="2" id="KW-1185">Reference proteome</keyword>
<evidence type="ECO:0000313" key="2">
    <source>
        <dbReference type="Proteomes" id="UP001346149"/>
    </source>
</evidence>
<accession>A0AAN7RH39</accession>
<dbReference type="AlphaFoldDB" id="A0AAN7RH39"/>
<organism evidence="1 2">
    <name type="scientific">Trapa natans</name>
    <name type="common">Water chestnut</name>
    <dbReference type="NCBI Taxonomy" id="22666"/>
    <lineage>
        <taxon>Eukaryota</taxon>
        <taxon>Viridiplantae</taxon>
        <taxon>Streptophyta</taxon>
        <taxon>Embryophyta</taxon>
        <taxon>Tracheophyta</taxon>
        <taxon>Spermatophyta</taxon>
        <taxon>Magnoliopsida</taxon>
        <taxon>eudicotyledons</taxon>
        <taxon>Gunneridae</taxon>
        <taxon>Pentapetalae</taxon>
        <taxon>rosids</taxon>
        <taxon>malvids</taxon>
        <taxon>Myrtales</taxon>
        <taxon>Lythraceae</taxon>
        <taxon>Trapa</taxon>
    </lineage>
</organism>
<name>A0AAN7RH39_TRANT</name>